<feature type="domain" description="RCC1-like" evidence="3">
    <location>
        <begin position="7"/>
        <end position="347"/>
    </location>
</feature>
<evidence type="ECO:0000313" key="4">
    <source>
        <dbReference type="EMBL" id="NML67903.1"/>
    </source>
</evidence>
<evidence type="ECO:0000259" key="3">
    <source>
        <dbReference type="Pfam" id="PF25390"/>
    </source>
</evidence>
<comment type="caution">
    <text evidence="4">The sequence shown here is derived from an EMBL/GenBank/DDBJ whole genome shotgun (WGS) entry which is preliminary data.</text>
</comment>
<dbReference type="Gene3D" id="2.130.10.30">
    <property type="entry name" value="Regulator of chromosome condensation 1/beta-lactamase-inhibitor protein II"/>
    <property type="match status" value="3"/>
</dbReference>
<reference evidence="4 5" key="1">
    <citation type="submission" date="2020-04" db="EMBL/GenBank/DDBJ databases">
        <title>Hymenobacter polaris sp. nov., isolated from Arctic soil.</title>
        <authorList>
            <person name="Dahal R.H."/>
        </authorList>
    </citation>
    <scope>NUCLEOTIDE SEQUENCE [LARGE SCALE GENOMIC DNA]</scope>
    <source>
        <strain evidence="4 5">RP-2-7</strain>
    </source>
</reference>
<gene>
    <name evidence="4" type="ORF">HHL22_22105</name>
</gene>
<name>A0A7Y0FPD4_9BACT</name>
<proteinExistence type="predicted"/>
<dbReference type="PANTHER" id="PTHR45982">
    <property type="entry name" value="REGULATOR OF CHROMOSOME CONDENSATION"/>
    <property type="match status" value="1"/>
</dbReference>
<dbReference type="Pfam" id="PF25390">
    <property type="entry name" value="WD40_RLD"/>
    <property type="match status" value="1"/>
</dbReference>
<dbReference type="Proteomes" id="UP000559626">
    <property type="component" value="Unassembled WGS sequence"/>
</dbReference>
<dbReference type="PANTHER" id="PTHR45982:SF1">
    <property type="entry name" value="REGULATOR OF CHROMOSOME CONDENSATION"/>
    <property type="match status" value="1"/>
</dbReference>
<keyword evidence="1" id="KW-0344">Guanine-nucleotide releasing factor</keyword>
<dbReference type="PRINTS" id="PR00633">
    <property type="entry name" value="RCCNDNSATION"/>
</dbReference>
<evidence type="ECO:0000256" key="2">
    <source>
        <dbReference type="ARBA" id="ARBA00022737"/>
    </source>
</evidence>
<keyword evidence="5" id="KW-1185">Reference proteome</keyword>
<dbReference type="InterPro" id="IPR058923">
    <property type="entry name" value="RCC1-like_dom"/>
</dbReference>
<evidence type="ECO:0000256" key="1">
    <source>
        <dbReference type="ARBA" id="ARBA00022658"/>
    </source>
</evidence>
<dbReference type="EMBL" id="JABBGH010000004">
    <property type="protein sequence ID" value="NML67903.1"/>
    <property type="molecule type" value="Genomic_DNA"/>
</dbReference>
<dbReference type="PROSITE" id="PS00626">
    <property type="entry name" value="RCC1_2"/>
    <property type="match status" value="1"/>
</dbReference>
<dbReference type="InterPro" id="IPR009091">
    <property type="entry name" value="RCC1/BLIP-II"/>
</dbReference>
<dbReference type="Pfam" id="PF00415">
    <property type="entry name" value="RCC1"/>
    <property type="match status" value="2"/>
</dbReference>
<dbReference type="PROSITE" id="PS50012">
    <property type="entry name" value="RCC1_3"/>
    <property type="match status" value="9"/>
</dbReference>
<dbReference type="InterPro" id="IPR051553">
    <property type="entry name" value="Ran_GTPase-activating"/>
</dbReference>
<sequence>MQTNGTLWAWGSNDSGQLGIGTYITSFFPQQIGTATSWRQVSACYKTTLALRTDGTLWSWGANNQGQLGLGEASPTLRSTPTPTQVGTATTWESISTGMFHAAALRTDDTLWAWGTNSDGQVGSTTLSLDPQPRPTQIGTATTWQRVATGARHTVALRTDGTLWSWGDNSAGQLGGELAMYRHTPQQVGGATTWRTMAVGRAHTVALQQDGTLWAWGTNEQGQLGDGTTTNRPLPTQIGTATSWVSVAAGYDFTIAVQRDGTLWSWGANDLGQLGSGTSGGRLIPTQVGSATTWRLVATGSESAHVLALRTDGTLWAWGYNLHGQVGDNTTTSRFAPVLIGTATSWQTVVAYGMQSAALRADGTLWVWGNNQVGQLGDGTTTPRIAPVQLGAATTWQQVVVGEGHSLATRADGSGWAWGANGFGQLGDGTTTARSTPGQNGTSGWQQLSAGTGYSAAIKADGTLWAWGRGALGKPTYSAIPLLILGGGNPLAVRGGASRAVSVSVAPNPAHEEVQFPLLSANVPVQVLDVTGRLVRAGHTPSVSVRGLVPGLYLVQVLPPGLPPLTTRLVVE</sequence>
<accession>A0A7Y0FPD4</accession>
<dbReference type="InterPro" id="IPR000408">
    <property type="entry name" value="Reg_chr_condens"/>
</dbReference>
<organism evidence="4 5">
    <name type="scientific">Hymenobacter polaris</name>
    <dbReference type="NCBI Taxonomy" id="2682546"/>
    <lineage>
        <taxon>Bacteria</taxon>
        <taxon>Pseudomonadati</taxon>
        <taxon>Bacteroidota</taxon>
        <taxon>Cytophagia</taxon>
        <taxon>Cytophagales</taxon>
        <taxon>Hymenobacteraceae</taxon>
        <taxon>Hymenobacter</taxon>
    </lineage>
</organism>
<dbReference type="GO" id="GO:0005737">
    <property type="term" value="C:cytoplasm"/>
    <property type="evidence" value="ECO:0007669"/>
    <property type="project" value="TreeGrafter"/>
</dbReference>
<dbReference type="SUPFAM" id="SSF50985">
    <property type="entry name" value="RCC1/BLIP-II"/>
    <property type="match status" value="2"/>
</dbReference>
<protein>
    <submittedName>
        <fullName evidence="4">RCC1 repeat-containing protein</fullName>
    </submittedName>
</protein>
<dbReference type="AlphaFoldDB" id="A0A7Y0FPD4"/>
<evidence type="ECO:0000313" key="5">
    <source>
        <dbReference type="Proteomes" id="UP000559626"/>
    </source>
</evidence>
<dbReference type="GO" id="GO:0005085">
    <property type="term" value="F:guanyl-nucleotide exchange factor activity"/>
    <property type="evidence" value="ECO:0007669"/>
    <property type="project" value="TreeGrafter"/>
</dbReference>
<keyword evidence="2" id="KW-0677">Repeat</keyword>